<dbReference type="Pfam" id="PF13612">
    <property type="entry name" value="DDE_Tnp_1_3"/>
    <property type="match status" value="1"/>
</dbReference>
<dbReference type="InterPro" id="IPR029151">
    <property type="entry name" value="Sensor-like_sf"/>
</dbReference>
<dbReference type="SUPFAM" id="SSF103190">
    <property type="entry name" value="Sensory domain-like"/>
    <property type="match status" value="1"/>
</dbReference>
<evidence type="ECO:0000313" key="2">
    <source>
        <dbReference type="EMBL" id="CAF24143.1"/>
    </source>
</evidence>
<accession>Q6MBA6</accession>
<name>Q6MBA6_PARUW</name>
<keyword evidence="3" id="KW-1185">Reference proteome</keyword>
<dbReference type="eggNOG" id="ENOG5032WB9">
    <property type="taxonomic scope" value="Bacteria"/>
</dbReference>
<dbReference type="GO" id="GO:0003677">
    <property type="term" value="F:DNA binding"/>
    <property type="evidence" value="ECO:0007669"/>
    <property type="project" value="InterPro"/>
</dbReference>
<sequence length="275" mass="32220">MEEQIIALYCLLDDYILSIGYKDWPNTKLSTSEIMLINLVGMRFFYGNIETSRKFLIEHRYIMNKLSKSALNRRIHQIPMKWWEEILEFIQKLKNFGKLPFEYIVDAFPVSVCRNIRIQNCRIYRGEEFRGYNASKREYFYGLKVTVLASQDGCPFRVILCPGREHDAVPFKYMERNLPAGSKIYGDSAYVDYKHQDMLEKIENIKLVVKPKSNSLRSIDLHDFVNLKHIRKFIEGVFGVISRLMPRKIHATTPNGFEIKVLGFLVAVATNFLIN</sequence>
<dbReference type="STRING" id="264201.pc1419"/>
<dbReference type="HOGENOM" id="CLU_073308_2_2_0"/>
<dbReference type="Proteomes" id="UP000000529">
    <property type="component" value="Chromosome"/>
</dbReference>
<dbReference type="EMBL" id="BX908798">
    <property type="protein sequence ID" value="CAF24143.1"/>
    <property type="molecule type" value="Genomic_DNA"/>
</dbReference>
<gene>
    <name evidence="2" type="ORF">PC_RS06825</name>
</gene>
<dbReference type="InterPro" id="IPR025668">
    <property type="entry name" value="Tnp_DDE_dom"/>
</dbReference>
<proteinExistence type="predicted"/>
<organism evidence="2 3">
    <name type="scientific">Protochlamydia amoebophila (strain UWE25)</name>
    <dbReference type="NCBI Taxonomy" id="264201"/>
    <lineage>
        <taxon>Bacteria</taxon>
        <taxon>Pseudomonadati</taxon>
        <taxon>Chlamydiota</taxon>
        <taxon>Chlamydiia</taxon>
        <taxon>Parachlamydiales</taxon>
        <taxon>Parachlamydiaceae</taxon>
        <taxon>Candidatus Protochlamydia</taxon>
    </lineage>
</organism>
<dbReference type="GO" id="GO:0006313">
    <property type="term" value="P:DNA transposition"/>
    <property type="evidence" value="ECO:0007669"/>
    <property type="project" value="InterPro"/>
</dbReference>
<evidence type="ECO:0000313" key="3">
    <source>
        <dbReference type="Proteomes" id="UP000000529"/>
    </source>
</evidence>
<evidence type="ECO:0000259" key="1">
    <source>
        <dbReference type="Pfam" id="PF13612"/>
    </source>
</evidence>
<feature type="domain" description="Transposase DDE" evidence="1">
    <location>
        <begin position="103"/>
        <end position="244"/>
    </location>
</feature>
<dbReference type="RefSeq" id="WP_011175968.1">
    <property type="nucleotide sequence ID" value="NC_005861.2"/>
</dbReference>
<protein>
    <recommendedName>
        <fullName evidence="1">Transposase DDE domain-containing protein</fullName>
    </recommendedName>
</protein>
<dbReference type="GO" id="GO:0004803">
    <property type="term" value="F:transposase activity"/>
    <property type="evidence" value="ECO:0007669"/>
    <property type="project" value="InterPro"/>
</dbReference>
<dbReference type="NCBIfam" id="NF033520">
    <property type="entry name" value="transpos_IS982"/>
    <property type="match status" value="1"/>
</dbReference>
<dbReference type="KEGG" id="pcu:PC_RS06825"/>
<dbReference type="AlphaFoldDB" id="Q6MBA6"/>
<dbReference type="OrthoDB" id="21093at2"/>
<reference evidence="2 3" key="1">
    <citation type="journal article" date="2004" name="Science">
        <title>Illuminating the evolutionary history of chlamydiae.</title>
        <authorList>
            <person name="Horn M."/>
            <person name="Collingro A."/>
            <person name="Schmitz-Esser S."/>
            <person name="Beier C.L."/>
            <person name="Purkhold U."/>
            <person name="Fartmann B."/>
            <person name="Brandt P."/>
            <person name="Nyakatura G.J."/>
            <person name="Droege M."/>
            <person name="Frishman D."/>
            <person name="Rattei T."/>
            <person name="Mewes H."/>
            <person name="Wagner M."/>
        </authorList>
    </citation>
    <scope>NUCLEOTIDE SEQUENCE [LARGE SCALE GENOMIC DNA]</scope>
    <source>
        <strain evidence="2 3">UWE25</strain>
    </source>
</reference>